<proteinExistence type="predicted"/>
<sequence length="272" mass="29974">MPGVAIRLVRNNCACALVQMTGRIPERGLSTQAAACKTEVGETTAQKNTSRCEVLNDSRFRSFKPIPPAYICTLQHQIHDAARDLSITQATSGRVPARAGRSNAPKDSEFQELGGYYLYINLFVSSTEKSWVTCGYYVVNGLELRVIASQIPSNSSMWYRTTFKFFTWHQKSAYRVSTRFPPLISPTVAGPAMEYATSAGTISLLALQAISFDAALFQGIMCLSVPLCFSPKIAFCRHWPPVQPPHSKNSYVALPPAYLPTGPRIPQNAFIV</sequence>
<name>A0AAW0ABL5_9AGAR</name>
<gene>
    <name evidence="1" type="ORF">R3P38DRAFT_3367414</name>
</gene>
<organism evidence="1 2">
    <name type="scientific">Favolaschia claudopus</name>
    <dbReference type="NCBI Taxonomy" id="2862362"/>
    <lineage>
        <taxon>Eukaryota</taxon>
        <taxon>Fungi</taxon>
        <taxon>Dikarya</taxon>
        <taxon>Basidiomycota</taxon>
        <taxon>Agaricomycotina</taxon>
        <taxon>Agaricomycetes</taxon>
        <taxon>Agaricomycetidae</taxon>
        <taxon>Agaricales</taxon>
        <taxon>Marasmiineae</taxon>
        <taxon>Mycenaceae</taxon>
        <taxon>Favolaschia</taxon>
    </lineage>
</organism>
<keyword evidence="2" id="KW-1185">Reference proteome</keyword>
<protein>
    <submittedName>
        <fullName evidence="1">Uncharacterized protein</fullName>
    </submittedName>
</protein>
<reference evidence="1 2" key="1">
    <citation type="journal article" date="2024" name="J Genomics">
        <title>Draft genome sequencing and assembly of Favolaschia claudopus CIRM-BRFM 2984 isolated from oak limbs.</title>
        <authorList>
            <person name="Navarro D."/>
            <person name="Drula E."/>
            <person name="Chaduli D."/>
            <person name="Cazenave R."/>
            <person name="Ahrendt S."/>
            <person name="Wang J."/>
            <person name="Lipzen A."/>
            <person name="Daum C."/>
            <person name="Barry K."/>
            <person name="Grigoriev I.V."/>
            <person name="Favel A."/>
            <person name="Rosso M.N."/>
            <person name="Martin F."/>
        </authorList>
    </citation>
    <scope>NUCLEOTIDE SEQUENCE [LARGE SCALE GENOMIC DNA]</scope>
    <source>
        <strain evidence="1 2">CIRM-BRFM 2984</strain>
    </source>
</reference>
<comment type="caution">
    <text evidence="1">The sequence shown here is derived from an EMBL/GenBank/DDBJ whole genome shotgun (WGS) entry which is preliminary data.</text>
</comment>
<evidence type="ECO:0000313" key="1">
    <source>
        <dbReference type="EMBL" id="KAK7006045.1"/>
    </source>
</evidence>
<accession>A0AAW0ABL5</accession>
<evidence type="ECO:0000313" key="2">
    <source>
        <dbReference type="Proteomes" id="UP001362999"/>
    </source>
</evidence>
<dbReference type="EMBL" id="JAWWNJ010000077">
    <property type="protein sequence ID" value="KAK7006045.1"/>
    <property type="molecule type" value="Genomic_DNA"/>
</dbReference>
<dbReference type="Proteomes" id="UP001362999">
    <property type="component" value="Unassembled WGS sequence"/>
</dbReference>
<dbReference type="AlphaFoldDB" id="A0AAW0ABL5"/>